<dbReference type="Gene3D" id="3.40.50.1820">
    <property type="entry name" value="alpha/beta hydrolase"/>
    <property type="match status" value="1"/>
</dbReference>
<proteinExistence type="inferred from homology"/>
<name>A0ABY4XZ85_BACVA</name>
<dbReference type="EMBL" id="CP092751">
    <property type="protein sequence ID" value="USP95658.1"/>
    <property type="molecule type" value="Genomic_DNA"/>
</dbReference>
<keyword evidence="5" id="KW-1185">Reference proteome</keyword>
<dbReference type="InterPro" id="IPR000073">
    <property type="entry name" value="AB_hydrolase_1"/>
</dbReference>
<dbReference type="RefSeq" id="WP_202329116.1">
    <property type="nucleotide sequence ID" value="NZ_CP092751.1"/>
</dbReference>
<protein>
    <submittedName>
        <fullName evidence="4">Alpha/beta hydrolase</fullName>
    </submittedName>
</protein>
<evidence type="ECO:0000259" key="3">
    <source>
        <dbReference type="Pfam" id="PF00561"/>
    </source>
</evidence>
<dbReference type="PRINTS" id="PR00793">
    <property type="entry name" value="PROAMNOPTASE"/>
</dbReference>
<dbReference type="InterPro" id="IPR050266">
    <property type="entry name" value="AB_hydrolase_sf"/>
</dbReference>
<dbReference type="InterPro" id="IPR029058">
    <property type="entry name" value="AB_hydrolase_fold"/>
</dbReference>
<comment type="similarity">
    <text evidence="1">Belongs to the peptidase S33 family.</text>
</comment>
<evidence type="ECO:0000313" key="4">
    <source>
        <dbReference type="EMBL" id="USP95658.1"/>
    </source>
</evidence>
<keyword evidence="2 4" id="KW-0378">Hydrolase</keyword>
<dbReference type="Proteomes" id="UP001057348">
    <property type="component" value="Chromosome"/>
</dbReference>
<evidence type="ECO:0000256" key="1">
    <source>
        <dbReference type="ARBA" id="ARBA00010088"/>
    </source>
</evidence>
<dbReference type="InterPro" id="IPR002410">
    <property type="entry name" value="Peptidase_S33"/>
</dbReference>
<dbReference type="SUPFAM" id="SSF53474">
    <property type="entry name" value="alpha/beta-Hydrolases"/>
    <property type="match status" value="1"/>
</dbReference>
<evidence type="ECO:0000313" key="5">
    <source>
        <dbReference type="Proteomes" id="UP001057348"/>
    </source>
</evidence>
<gene>
    <name evidence="4" type="ORF">MKF32_00610</name>
</gene>
<reference evidence="4" key="1">
    <citation type="submission" date="2022-02" db="EMBL/GenBank/DDBJ databases">
        <title>Draft Genome Sequence of Bacillus vallismortis Strain BL01, Isolated from Artemisia lerchiana Web. Roots.</title>
        <authorList>
            <person name="Chebotar V.K."/>
            <person name="Gancheva M.S."/>
            <person name="Chizhevskaya E.P."/>
            <person name="Komarova O.V."/>
            <person name="Baganova M.E."/>
            <person name="Zaplatkin A.N."/>
            <person name="Pishchik V.N."/>
        </authorList>
    </citation>
    <scope>NUCLEOTIDE SEQUENCE</scope>
    <source>
        <strain evidence="4">BL01</strain>
    </source>
</reference>
<dbReference type="Pfam" id="PF00561">
    <property type="entry name" value="Abhydrolase_1"/>
    <property type="match status" value="1"/>
</dbReference>
<organism evidence="4 5">
    <name type="scientific">Bacillus vallismortis</name>
    <dbReference type="NCBI Taxonomy" id="72361"/>
    <lineage>
        <taxon>Bacteria</taxon>
        <taxon>Bacillati</taxon>
        <taxon>Bacillota</taxon>
        <taxon>Bacilli</taxon>
        <taxon>Bacillales</taxon>
        <taxon>Bacillaceae</taxon>
        <taxon>Bacillus</taxon>
    </lineage>
</organism>
<evidence type="ECO:0000256" key="2">
    <source>
        <dbReference type="ARBA" id="ARBA00022801"/>
    </source>
</evidence>
<feature type="domain" description="AB hydrolase-1" evidence="3">
    <location>
        <begin position="33"/>
        <end position="135"/>
    </location>
</feature>
<accession>A0ABY4XZ85</accession>
<dbReference type="GO" id="GO:0016787">
    <property type="term" value="F:hydrolase activity"/>
    <property type="evidence" value="ECO:0007669"/>
    <property type="project" value="UniProtKB-KW"/>
</dbReference>
<dbReference type="PANTHER" id="PTHR43798:SF33">
    <property type="entry name" value="HYDROLASE, PUTATIVE (AFU_ORTHOLOGUE AFUA_2G14860)-RELATED"/>
    <property type="match status" value="1"/>
</dbReference>
<sequence>MIPEKRSIAIMKELTIDKTKQTLMINGADVKNPLLLFLHGGPGTPQIGYVRHYQKELEQHFTVVHWDQRGSGLSYSKRIPHHSMTISHFISDAIQVTQWVLDHFSKTKLYLAGHSWGSVLALHVLQQRPELYYAYYGISQVVNPHYEESAAYHSIREMCDAKRASIVSKAIRFIGAPPWEKDIYHHIYRFCVELSRGGFTHHHRQALSIFFQMLTGNEYGIKNMHKFLNGHRFSKKHLTDELYLFNGFESIPFIRVPCFFISGRHDLIVPAEISKQFYQELEAPEKHWLQFENSAHTPHIEEPSLFASTLSRHALHHL</sequence>
<dbReference type="PANTHER" id="PTHR43798">
    <property type="entry name" value="MONOACYLGLYCEROL LIPASE"/>
    <property type="match status" value="1"/>
</dbReference>